<organism evidence="4">
    <name type="scientific">Amphimedon queenslandica</name>
    <name type="common">Sponge</name>
    <dbReference type="NCBI Taxonomy" id="400682"/>
    <lineage>
        <taxon>Eukaryota</taxon>
        <taxon>Metazoa</taxon>
        <taxon>Porifera</taxon>
        <taxon>Demospongiae</taxon>
        <taxon>Heteroscleromorpha</taxon>
        <taxon>Haplosclerida</taxon>
        <taxon>Niphatidae</taxon>
        <taxon>Amphimedon</taxon>
    </lineage>
</organism>
<dbReference type="GO" id="GO:0005525">
    <property type="term" value="F:GTP binding"/>
    <property type="evidence" value="ECO:0007669"/>
    <property type="project" value="UniProtKB-KW"/>
</dbReference>
<evidence type="ECO:0000313" key="4">
    <source>
        <dbReference type="EnsemblMetazoa" id="Aqu2.1.15558_001"/>
    </source>
</evidence>
<dbReference type="InterPro" id="IPR030379">
    <property type="entry name" value="G_SEPTIN_dom"/>
</dbReference>
<dbReference type="Gene3D" id="3.40.50.300">
    <property type="entry name" value="P-loop containing nucleotide triphosphate hydrolases"/>
    <property type="match status" value="1"/>
</dbReference>
<dbReference type="InterPro" id="IPR025662">
    <property type="entry name" value="Sigma_54_int_dom_ATP-bd_1"/>
</dbReference>
<dbReference type="Pfam" id="PF00735">
    <property type="entry name" value="Septin"/>
    <property type="match status" value="1"/>
</dbReference>
<keyword evidence="1" id="KW-0342">GTP-binding</keyword>
<keyword evidence="1" id="KW-0547">Nucleotide-binding</keyword>
<evidence type="ECO:0000313" key="5">
    <source>
        <dbReference type="Proteomes" id="UP000007879"/>
    </source>
</evidence>
<dbReference type="KEGG" id="aqu:109587194"/>
<proteinExistence type="inferred from homology"/>
<gene>
    <name evidence="4" type="primary">109587194</name>
</gene>
<keyword evidence="2" id="KW-0472">Membrane</keyword>
<comment type="similarity">
    <text evidence="1">Belongs to the TRAFAC class TrmE-Era-EngA-EngB-Septin-like GTPase superfamily. Septin GTPase family.</text>
</comment>
<accession>A0A1X7TLP4</accession>
<feature type="transmembrane region" description="Helical" evidence="2">
    <location>
        <begin position="293"/>
        <end position="323"/>
    </location>
</feature>
<dbReference type="AlphaFoldDB" id="A0A1X7TLP4"/>
<sequence length="346" mass="38957">MAHYAKVAAEGHVMDLEYDRVSISSINSFSKGTMHGIEEFDSKPVEKQILILGETGVGKSYLINALFGDTINVKAQVSRDVKSQSHEPIVKHTAQVMCKVEESFTCTKFTIYDTRGFADPTHKDKALFKNYTKMIDIDKLDAVYICHRISGRFNDSSVRFAELLAKHFFKENEVIWSKCILVLTQANLFEIEEEDDDDDDNDDDYKMRAALRMLESMKQWSLAFDEALAQLVPKKIYLQIPVCVAGSKRKVKLPVRDDWTEELLHATLQKCYNKTREIKAIDRSKRDFVGRSIIAGGAIGAGVAATLLPLVGLPLGLTIGALIGWKYGEKSAEEEAQKKLKKLIKN</sequence>
<feature type="domain" description="Septin-type G" evidence="3">
    <location>
        <begin position="48"/>
        <end position="136"/>
    </location>
</feature>
<evidence type="ECO:0000259" key="3">
    <source>
        <dbReference type="Pfam" id="PF00735"/>
    </source>
</evidence>
<dbReference type="EnsemblMetazoa" id="Aqu2.1.15558_001">
    <property type="protein sequence ID" value="Aqu2.1.15558_001"/>
    <property type="gene ID" value="Aqu2.1.15558"/>
</dbReference>
<keyword evidence="2" id="KW-0812">Transmembrane</keyword>
<dbReference type="InParanoid" id="A0A1X7TLP4"/>
<reference evidence="4" key="2">
    <citation type="submission" date="2017-05" db="UniProtKB">
        <authorList>
            <consortium name="EnsemblMetazoa"/>
        </authorList>
    </citation>
    <scope>IDENTIFICATION</scope>
</reference>
<dbReference type="OrthoDB" id="25620at2759"/>
<keyword evidence="2" id="KW-1133">Transmembrane helix</keyword>
<reference evidence="5" key="1">
    <citation type="journal article" date="2010" name="Nature">
        <title>The Amphimedon queenslandica genome and the evolution of animal complexity.</title>
        <authorList>
            <person name="Srivastava M."/>
            <person name="Simakov O."/>
            <person name="Chapman J."/>
            <person name="Fahey B."/>
            <person name="Gauthier M.E."/>
            <person name="Mitros T."/>
            <person name="Richards G.S."/>
            <person name="Conaco C."/>
            <person name="Dacre M."/>
            <person name="Hellsten U."/>
            <person name="Larroux C."/>
            <person name="Putnam N.H."/>
            <person name="Stanke M."/>
            <person name="Adamska M."/>
            <person name="Darling A."/>
            <person name="Degnan S.M."/>
            <person name="Oakley T.H."/>
            <person name="Plachetzki D.C."/>
            <person name="Zhai Y."/>
            <person name="Adamski M."/>
            <person name="Calcino A."/>
            <person name="Cummins S.F."/>
            <person name="Goodstein D.M."/>
            <person name="Harris C."/>
            <person name="Jackson D.J."/>
            <person name="Leys S.P."/>
            <person name="Shu S."/>
            <person name="Woodcroft B.J."/>
            <person name="Vervoort M."/>
            <person name="Kosik K.S."/>
            <person name="Manning G."/>
            <person name="Degnan B.M."/>
            <person name="Rokhsar D.S."/>
        </authorList>
    </citation>
    <scope>NUCLEOTIDE SEQUENCE [LARGE SCALE GENOMIC DNA]</scope>
</reference>
<dbReference type="PROSITE" id="PS00675">
    <property type="entry name" value="SIGMA54_INTERACT_1"/>
    <property type="match status" value="1"/>
</dbReference>
<dbReference type="SUPFAM" id="SSF52540">
    <property type="entry name" value="P-loop containing nucleoside triphosphate hydrolases"/>
    <property type="match status" value="1"/>
</dbReference>
<evidence type="ECO:0000256" key="1">
    <source>
        <dbReference type="RuleBase" id="RU004560"/>
    </source>
</evidence>
<dbReference type="InterPro" id="IPR027417">
    <property type="entry name" value="P-loop_NTPase"/>
</dbReference>
<keyword evidence="5" id="KW-1185">Reference proteome</keyword>
<name>A0A1X7TLP4_AMPQE</name>
<evidence type="ECO:0000256" key="2">
    <source>
        <dbReference type="SAM" id="Phobius"/>
    </source>
</evidence>
<protein>
    <recommendedName>
        <fullName evidence="3">Septin-type G domain-containing protein</fullName>
    </recommendedName>
</protein>
<dbReference type="EnsemblMetazoa" id="XM_020003430.1">
    <property type="protein sequence ID" value="XP_019858989.1"/>
    <property type="gene ID" value="LOC109587194"/>
</dbReference>
<dbReference type="Proteomes" id="UP000007879">
    <property type="component" value="Unassembled WGS sequence"/>
</dbReference>